<dbReference type="EMBL" id="WQLA01000005">
    <property type="protein sequence ID" value="MVN92234.1"/>
    <property type="molecule type" value="Genomic_DNA"/>
</dbReference>
<dbReference type="InterPro" id="IPR001667">
    <property type="entry name" value="DDH_dom"/>
</dbReference>
<dbReference type="Pfam" id="PF02272">
    <property type="entry name" value="DHHA1"/>
    <property type="match status" value="1"/>
</dbReference>
<evidence type="ECO:0000259" key="7">
    <source>
        <dbReference type="Pfam" id="PF02272"/>
    </source>
</evidence>
<dbReference type="Gene3D" id="3.10.310.30">
    <property type="match status" value="1"/>
</dbReference>
<dbReference type="InterPro" id="IPR041122">
    <property type="entry name" value="RecJ_OB"/>
</dbReference>
<dbReference type="Proteomes" id="UP000434850">
    <property type="component" value="Unassembled WGS sequence"/>
</dbReference>
<reference evidence="9 10" key="1">
    <citation type="submission" date="2019-12" db="EMBL/GenBank/DDBJ databases">
        <title>Mucilaginibacter sp. HME9299 genome sequencing and assembly.</title>
        <authorList>
            <person name="Kang H."/>
            <person name="Kim H."/>
            <person name="Joh K."/>
        </authorList>
    </citation>
    <scope>NUCLEOTIDE SEQUENCE [LARGE SCALE GENOMIC DNA]</scope>
    <source>
        <strain evidence="9 10">HME9299</strain>
    </source>
</reference>
<feature type="domain" description="RecJ OB" evidence="8">
    <location>
        <begin position="456"/>
        <end position="561"/>
    </location>
</feature>
<dbReference type="GO" id="GO:0008409">
    <property type="term" value="F:5'-3' exonuclease activity"/>
    <property type="evidence" value="ECO:0007669"/>
    <property type="project" value="InterPro"/>
</dbReference>
<evidence type="ECO:0000313" key="10">
    <source>
        <dbReference type="Proteomes" id="UP000434850"/>
    </source>
</evidence>
<sequence>MQKRWALKQNPDINEVKRISAELGIDEVLAAMLLQRGIQTFEEARFFFRPDMRHLHDPFLMQGMEQAIERIEKAIQTGENILIYGDYDVDGTTAVTVVYSFFRKRYSRIEYYIPDRYLEGYGISTQGIDYAAQNNFTLIIALDCGIKAVDKVAYANELGVDFIICDHHTPGNELPEAVAVLDPKRNDCDYPYKELSGCGIGFKLIQAYAQKNDISFDEVANYLDLVATSIACDIVHVTGENRTLASFGLQKINSNPGTGIKVLMDIAGKTSNYSISDVVFMIGPRINAAGRIDNARHSVELLLSEDMEAAKAKGMLISEKNLERKGHDLAITDEALSMIAADAVMTGRKSTVVFNERWHKGVIGIVASRLTEKYYRPTIVLTHSNGHVAGSARSVVGFDLYEALCGCSDLLLQFGGHKYAAGLTMKPEQVEAFTARFEEVVAATITEQQLIQEIQIDAELKLEKITSKFFRVLTQFGPFGPENVCPVFISRNVSVYGNVSLVGSNHIKMCVHQSGSPLFDCIAFNQGECIEEIRKGKPFDICYTIEENIWREKRSIQLNIKGIRC</sequence>
<name>A0A6I4IR52_9SPHI</name>
<dbReference type="InterPro" id="IPR004610">
    <property type="entry name" value="RecJ"/>
</dbReference>
<dbReference type="InterPro" id="IPR038763">
    <property type="entry name" value="DHH_sf"/>
</dbReference>
<evidence type="ECO:0000256" key="3">
    <source>
        <dbReference type="ARBA" id="ARBA00022722"/>
    </source>
</evidence>
<evidence type="ECO:0000256" key="1">
    <source>
        <dbReference type="ARBA" id="ARBA00005915"/>
    </source>
</evidence>
<proteinExistence type="inferred from homology"/>
<dbReference type="PANTHER" id="PTHR30255">
    <property type="entry name" value="SINGLE-STRANDED-DNA-SPECIFIC EXONUCLEASE RECJ"/>
    <property type="match status" value="1"/>
</dbReference>
<comment type="similarity">
    <text evidence="1">Belongs to the RecJ family.</text>
</comment>
<dbReference type="OrthoDB" id="9809852at2"/>
<evidence type="ECO:0000259" key="8">
    <source>
        <dbReference type="Pfam" id="PF17768"/>
    </source>
</evidence>
<dbReference type="GO" id="GO:0006310">
    <property type="term" value="P:DNA recombination"/>
    <property type="evidence" value="ECO:0007669"/>
    <property type="project" value="InterPro"/>
</dbReference>
<dbReference type="AlphaFoldDB" id="A0A6I4IR52"/>
<feature type="domain" description="DDH" evidence="6">
    <location>
        <begin position="80"/>
        <end position="230"/>
    </location>
</feature>
<dbReference type="Pfam" id="PF01368">
    <property type="entry name" value="DHH"/>
    <property type="match status" value="1"/>
</dbReference>
<keyword evidence="10" id="KW-1185">Reference proteome</keyword>
<dbReference type="GO" id="GO:0003676">
    <property type="term" value="F:nucleic acid binding"/>
    <property type="evidence" value="ECO:0007669"/>
    <property type="project" value="InterPro"/>
</dbReference>
<evidence type="ECO:0000259" key="6">
    <source>
        <dbReference type="Pfam" id="PF01368"/>
    </source>
</evidence>
<keyword evidence="5 9" id="KW-0269">Exonuclease</keyword>
<comment type="caution">
    <text evidence="9">The sequence shown here is derived from an EMBL/GenBank/DDBJ whole genome shotgun (WGS) entry which is preliminary data.</text>
</comment>
<feature type="domain" description="DHHA1" evidence="7">
    <location>
        <begin position="352"/>
        <end position="442"/>
    </location>
</feature>
<accession>A0A6I4IR52</accession>
<organism evidence="9 10">
    <name type="scientific">Mucilaginibacter aquatilis</name>
    <dbReference type="NCBI Taxonomy" id="1517760"/>
    <lineage>
        <taxon>Bacteria</taxon>
        <taxon>Pseudomonadati</taxon>
        <taxon>Bacteroidota</taxon>
        <taxon>Sphingobacteriia</taxon>
        <taxon>Sphingobacteriales</taxon>
        <taxon>Sphingobacteriaceae</taxon>
        <taxon>Mucilaginibacter</taxon>
    </lineage>
</organism>
<evidence type="ECO:0000313" key="9">
    <source>
        <dbReference type="EMBL" id="MVN92234.1"/>
    </source>
</evidence>
<evidence type="ECO:0000256" key="2">
    <source>
        <dbReference type="ARBA" id="ARBA00019841"/>
    </source>
</evidence>
<gene>
    <name evidence="9" type="primary">recJ</name>
    <name evidence="9" type="ORF">GO816_13950</name>
</gene>
<dbReference type="InterPro" id="IPR051673">
    <property type="entry name" value="SSDNA_exonuclease_RecJ"/>
</dbReference>
<dbReference type="Pfam" id="PF17768">
    <property type="entry name" value="RecJ_OB"/>
    <property type="match status" value="1"/>
</dbReference>
<evidence type="ECO:0000256" key="4">
    <source>
        <dbReference type="ARBA" id="ARBA00022801"/>
    </source>
</evidence>
<dbReference type="PANTHER" id="PTHR30255:SF2">
    <property type="entry name" value="SINGLE-STRANDED-DNA-SPECIFIC EXONUCLEASE RECJ"/>
    <property type="match status" value="1"/>
</dbReference>
<dbReference type="SUPFAM" id="SSF64182">
    <property type="entry name" value="DHH phosphoesterases"/>
    <property type="match status" value="1"/>
</dbReference>
<keyword evidence="3" id="KW-0540">Nuclease</keyword>
<dbReference type="GO" id="GO:0006281">
    <property type="term" value="P:DNA repair"/>
    <property type="evidence" value="ECO:0007669"/>
    <property type="project" value="InterPro"/>
</dbReference>
<protein>
    <recommendedName>
        <fullName evidence="2">Single-stranded-DNA-specific exonuclease RecJ</fullName>
    </recommendedName>
</protein>
<dbReference type="RefSeq" id="WP_157542549.1">
    <property type="nucleotide sequence ID" value="NZ_WQLA01000005.1"/>
</dbReference>
<dbReference type="NCBIfam" id="TIGR00644">
    <property type="entry name" value="recJ"/>
    <property type="match status" value="1"/>
</dbReference>
<keyword evidence="4" id="KW-0378">Hydrolase</keyword>
<dbReference type="InterPro" id="IPR003156">
    <property type="entry name" value="DHHA1_dom"/>
</dbReference>
<dbReference type="Gene3D" id="3.90.1640.30">
    <property type="match status" value="1"/>
</dbReference>
<evidence type="ECO:0000256" key="5">
    <source>
        <dbReference type="ARBA" id="ARBA00022839"/>
    </source>
</evidence>